<accession>A0A1E5TC65</accession>
<organism evidence="9 10">
    <name type="scientific">Flavivirga aquatica</name>
    <dbReference type="NCBI Taxonomy" id="1849968"/>
    <lineage>
        <taxon>Bacteria</taxon>
        <taxon>Pseudomonadati</taxon>
        <taxon>Bacteroidota</taxon>
        <taxon>Flavobacteriia</taxon>
        <taxon>Flavobacteriales</taxon>
        <taxon>Flavobacteriaceae</taxon>
        <taxon>Flavivirga</taxon>
    </lineage>
</organism>
<keyword evidence="4 7" id="KW-0812">Transmembrane</keyword>
<evidence type="ECO:0000256" key="1">
    <source>
        <dbReference type="ARBA" id="ARBA00004571"/>
    </source>
</evidence>
<dbReference type="Pfam" id="PF07715">
    <property type="entry name" value="Plug"/>
    <property type="match status" value="1"/>
</dbReference>
<dbReference type="PROSITE" id="PS52016">
    <property type="entry name" value="TONB_DEPENDENT_REC_3"/>
    <property type="match status" value="1"/>
</dbReference>
<dbReference type="Gene3D" id="2.170.130.10">
    <property type="entry name" value="TonB-dependent receptor, plug domain"/>
    <property type="match status" value="1"/>
</dbReference>
<dbReference type="InterPro" id="IPR023996">
    <property type="entry name" value="TonB-dep_OMP_SusC/RagA"/>
</dbReference>
<evidence type="ECO:0000313" key="9">
    <source>
        <dbReference type="EMBL" id="OEK08956.1"/>
    </source>
</evidence>
<evidence type="ECO:0000256" key="5">
    <source>
        <dbReference type="ARBA" id="ARBA00023136"/>
    </source>
</evidence>
<dbReference type="SUPFAM" id="SSF56935">
    <property type="entry name" value="Porins"/>
    <property type="match status" value="1"/>
</dbReference>
<keyword evidence="3 7" id="KW-1134">Transmembrane beta strand</keyword>
<evidence type="ECO:0000256" key="4">
    <source>
        <dbReference type="ARBA" id="ARBA00022692"/>
    </source>
</evidence>
<keyword evidence="5 7" id="KW-0472">Membrane</keyword>
<keyword evidence="6 7" id="KW-0998">Cell outer membrane</keyword>
<comment type="caution">
    <text evidence="9">The sequence shown here is derived from an EMBL/GenBank/DDBJ whole genome shotgun (WGS) entry which is preliminary data.</text>
</comment>
<dbReference type="InterPro" id="IPR012910">
    <property type="entry name" value="Plug_dom"/>
</dbReference>
<dbReference type="SUPFAM" id="SSF49464">
    <property type="entry name" value="Carboxypeptidase regulatory domain-like"/>
    <property type="match status" value="1"/>
</dbReference>
<evidence type="ECO:0000256" key="7">
    <source>
        <dbReference type="PROSITE-ProRule" id="PRU01360"/>
    </source>
</evidence>
<dbReference type="InterPro" id="IPR039426">
    <property type="entry name" value="TonB-dep_rcpt-like"/>
</dbReference>
<gene>
    <name evidence="9" type="ORF">A8C32_13685</name>
</gene>
<dbReference type="STRING" id="1849968.A8C32_13685"/>
<dbReference type="InterPro" id="IPR037066">
    <property type="entry name" value="Plug_dom_sf"/>
</dbReference>
<evidence type="ECO:0000313" key="10">
    <source>
        <dbReference type="Proteomes" id="UP000095713"/>
    </source>
</evidence>
<dbReference type="AlphaFoldDB" id="A0A1E5TC65"/>
<sequence>MLGLSPSHVLSQNSKITIEEDKVVSADDVFNIISNQTDYRFIYHEDMFKNYPMVNLSKGTFRTKTLLKKTLSLGGYHFSLVGKETIQLSDPNRSMRSEDQQMIQGIITDKDGLPLAGASVTINNSDGVVIKGASTDFDGKYQIQAGTFELLIISYIGYKTKNVPVEGSTTINIVLEEDTNILDEIVLNTGYEKISKERATGSFENINEKTLGIKTAQNVFSKIEGEVAGVLFDEAPDGTQSAVVRGISTINSDTEPLIVIDGFPVEQGLQTINPNDVESITILKDAAAASIWGIRAANGVIVVVTKKGTKNTKTNVTYSSNFSITSQLDLHEQRYASTSSFLEFEKHIADNAWETLPNAFNSSNISKGLNTYLQLNAGLISEDDANTIINGLRNIDSRQQFEDLFISNETWMQHNLGLSGGGQSSSYQVSLAYNQNRNIGSFNNANRDQIIANIRNQIDLSPKLSFTGGINYSHTRNKPNGLNLNDAQSLDQYQNIIDENGNYLAQPREFYEEFKEDRSVENGYPYNWDYNLLQELENKNNRDTNSQIRLQGVLNYAITDYLAIEGRYQYERGHIKTKNLFNENTFIVRNLVNTFTTRNVTGDIVSAIPAGNIVDFNNETSQSQSGRLQLNYNQSFTDNLHNINAIAGYEARKVQSNSQGNRLYAYDDQSLDFATNINYADLFPTVLFFGQRSIPNNQNITDVENRFISYYGNFSYDYDKRYALTGSIRLDDANLFGASDEYKNTPLFSVGGKWSIHNENFFNSNVINNLALRATYGSNGNVNNETSPNVQLTVDSDFNTGNPFAYISNVKNPELRLERVFVTNVGLDFGLFDNRISGSIEYYERKSQELLSNVIFPSILGFNSALINAGEMVNKGLDISIRGDVVKTKSFNYSTTLNLSFNENEVTKVDIPDDRPFTYTVSRTPLINTPLRYLYSYQYQGLNNEGDPLFLNENGDLENDVIDNVDALKYEGTTLPKFYGSWINQFTYKDFSLRVLTTFKFGHVFRNPDFLDYSQLPSRFGGNHFIHDEFENRWQNPGDETSTNIPRIPTSRADASQDMYFNYYRYGSQNIDDASHIRLREVILSYQLNQKIANKIGLNGLSINLQGRNLGLINFNKWGVDPEGLIDTQNGPTFFTQRPTFTIGVNANF</sequence>
<protein>
    <recommendedName>
        <fullName evidence="8">TonB-dependent receptor plug domain-containing protein</fullName>
    </recommendedName>
</protein>
<evidence type="ECO:0000256" key="2">
    <source>
        <dbReference type="ARBA" id="ARBA00022448"/>
    </source>
</evidence>
<dbReference type="NCBIfam" id="TIGR04057">
    <property type="entry name" value="SusC_RagA_signa"/>
    <property type="match status" value="1"/>
</dbReference>
<keyword evidence="2 7" id="KW-0813">Transport</keyword>
<keyword evidence="10" id="KW-1185">Reference proteome</keyword>
<comment type="similarity">
    <text evidence="7">Belongs to the TonB-dependent receptor family.</text>
</comment>
<evidence type="ECO:0000259" key="8">
    <source>
        <dbReference type="Pfam" id="PF07715"/>
    </source>
</evidence>
<dbReference type="Gene3D" id="2.40.170.20">
    <property type="entry name" value="TonB-dependent receptor, beta-barrel domain"/>
    <property type="match status" value="1"/>
</dbReference>
<proteinExistence type="inferred from homology"/>
<feature type="domain" description="TonB-dependent receptor plug" evidence="8">
    <location>
        <begin position="196"/>
        <end position="300"/>
    </location>
</feature>
<dbReference type="InterPro" id="IPR036942">
    <property type="entry name" value="Beta-barrel_TonB_sf"/>
</dbReference>
<dbReference type="Gene3D" id="2.60.40.1120">
    <property type="entry name" value="Carboxypeptidase-like, regulatory domain"/>
    <property type="match status" value="1"/>
</dbReference>
<dbReference type="InterPro" id="IPR023997">
    <property type="entry name" value="TonB-dep_OMP_SusC/RagA_CS"/>
</dbReference>
<reference evidence="9 10" key="1">
    <citation type="submission" date="2016-05" db="EMBL/GenBank/DDBJ databases">
        <title>Draft Genome Sequence of Algibacter sp. Strain SK-16 Isolated from the Surface Water of Aburatsubo Inlet.</title>
        <authorList>
            <person name="Wong S.-K."/>
            <person name="Yoshizawa S."/>
            <person name="Nakajima Y."/>
            <person name="Ogura Y."/>
            <person name="Tetsuya H."/>
            <person name="Hamasaki K."/>
        </authorList>
    </citation>
    <scope>NUCLEOTIDE SEQUENCE [LARGE SCALE GENOMIC DNA]</scope>
    <source>
        <strain evidence="9 10">SK-16</strain>
    </source>
</reference>
<dbReference type="InterPro" id="IPR008969">
    <property type="entry name" value="CarboxyPept-like_regulatory"/>
</dbReference>
<dbReference type="Proteomes" id="UP000095713">
    <property type="component" value="Unassembled WGS sequence"/>
</dbReference>
<dbReference type="Pfam" id="PF13715">
    <property type="entry name" value="CarbopepD_reg_2"/>
    <property type="match status" value="1"/>
</dbReference>
<comment type="subcellular location">
    <subcellularLocation>
        <location evidence="1 7">Cell outer membrane</location>
        <topology evidence="1 7">Multi-pass membrane protein</topology>
    </subcellularLocation>
</comment>
<dbReference type="NCBIfam" id="TIGR04056">
    <property type="entry name" value="OMP_RagA_SusC"/>
    <property type="match status" value="1"/>
</dbReference>
<dbReference type="GO" id="GO:0009279">
    <property type="term" value="C:cell outer membrane"/>
    <property type="evidence" value="ECO:0007669"/>
    <property type="project" value="UniProtKB-SubCell"/>
</dbReference>
<evidence type="ECO:0000256" key="6">
    <source>
        <dbReference type="ARBA" id="ARBA00023237"/>
    </source>
</evidence>
<evidence type="ECO:0000256" key="3">
    <source>
        <dbReference type="ARBA" id="ARBA00022452"/>
    </source>
</evidence>
<dbReference type="EMBL" id="MDJD01000014">
    <property type="protein sequence ID" value="OEK08956.1"/>
    <property type="molecule type" value="Genomic_DNA"/>
</dbReference>
<name>A0A1E5TC65_9FLAO</name>